<evidence type="ECO:0000256" key="1">
    <source>
        <dbReference type="SAM" id="Phobius"/>
    </source>
</evidence>
<evidence type="ECO:0000313" key="3">
    <source>
        <dbReference type="Proteomes" id="UP000603865"/>
    </source>
</evidence>
<keyword evidence="1" id="KW-0472">Membrane</keyword>
<gene>
    <name evidence="2" type="ORF">GCM10008957_23700</name>
</gene>
<keyword evidence="1" id="KW-0812">Transmembrane</keyword>
<feature type="transmembrane region" description="Helical" evidence="1">
    <location>
        <begin position="92"/>
        <end position="113"/>
    </location>
</feature>
<protein>
    <submittedName>
        <fullName evidence="2">Uncharacterized protein</fullName>
    </submittedName>
</protein>
<name>A0A918C784_9DEIO</name>
<keyword evidence="1" id="KW-1133">Transmembrane helix</keyword>
<reference evidence="2" key="1">
    <citation type="journal article" date="2014" name="Int. J. Syst. Evol. Microbiol.">
        <title>Complete genome sequence of Corynebacterium casei LMG S-19264T (=DSM 44701T), isolated from a smear-ripened cheese.</title>
        <authorList>
            <consortium name="US DOE Joint Genome Institute (JGI-PGF)"/>
            <person name="Walter F."/>
            <person name="Albersmeier A."/>
            <person name="Kalinowski J."/>
            <person name="Ruckert C."/>
        </authorList>
    </citation>
    <scope>NUCLEOTIDE SEQUENCE</scope>
    <source>
        <strain evidence="2">JCM 31311</strain>
    </source>
</reference>
<evidence type="ECO:0000313" key="2">
    <source>
        <dbReference type="EMBL" id="GGR10148.1"/>
    </source>
</evidence>
<reference evidence="2" key="2">
    <citation type="submission" date="2020-09" db="EMBL/GenBank/DDBJ databases">
        <authorList>
            <person name="Sun Q."/>
            <person name="Ohkuma M."/>
        </authorList>
    </citation>
    <scope>NUCLEOTIDE SEQUENCE</scope>
    <source>
        <strain evidence="2">JCM 31311</strain>
    </source>
</reference>
<keyword evidence="3" id="KW-1185">Reference proteome</keyword>
<comment type="caution">
    <text evidence="2">The sequence shown here is derived from an EMBL/GenBank/DDBJ whole genome shotgun (WGS) entry which is preliminary data.</text>
</comment>
<dbReference type="Proteomes" id="UP000603865">
    <property type="component" value="Unassembled WGS sequence"/>
</dbReference>
<feature type="transmembrane region" description="Helical" evidence="1">
    <location>
        <begin position="12"/>
        <end position="33"/>
    </location>
</feature>
<feature type="transmembrane region" description="Helical" evidence="1">
    <location>
        <begin position="45"/>
        <end position="63"/>
    </location>
</feature>
<dbReference type="AlphaFoldDB" id="A0A918C784"/>
<sequence>MPKTQWILLKRFLKRGVALGLSAAVVGLVLGYLRGGHTLKAAYEGLNWAALAMFLISGVFVLGQIRENPLNPMVTMSRTNQIPIEPVPWEKVLVCLIAGLLCVGLVYGFAPVIQGGT</sequence>
<organism evidence="2 3">
    <name type="scientific">Deinococcus ruber</name>
    <dbReference type="NCBI Taxonomy" id="1848197"/>
    <lineage>
        <taxon>Bacteria</taxon>
        <taxon>Thermotogati</taxon>
        <taxon>Deinococcota</taxon>
        <taxon>Deinococci</taxon>
        <taxon>Deinococcales</taxon>
        <taxon>Deinococcaceae</taxon>
        <taxon>Deinococcus</taxon>
    </lineage>
</organism>
<proteinExistence type="predicted"/>
<dbReference type="EMBL" id="BMQL01000011">
    <property type="protein sequence ID" value="GGR10148.1"/>
    <property type="molecule type" value="Genomic_DNA"/>
</dbReference>
<dbReference type="RefSeq" id="WP_189090611.1">
    <property type="nucleotide sequence ID" value="NZ_BMQL01000011.1"/>
</dbReference>
<accession>A0A918C784</accession>